<dbReference type="RefSeq" id="XP_006813532.1">
    <property type="nucleotide sequence ID" value="XM_006813469.1"/>
</dbReference>
<evidence type="ECO:0000259" key="8">
    <source>
        <dbReference type="PROSITE" id="PS50157"/>
    </source>
</evidence>
<evidence type="ECO:0000256" key="4">
    <source>
        <dbReference type="ARBA" id="ARBA00022771"/>
    </source>
</evidence>
<dbReference type="InterPro" id="IPR036236">
    <property type="entry name" value="Znf_C2H2_sf"/>
</dbReference>
<dbReference type="PROSITE" id="PS50157">
    <property type="entry name" value="ZINC_FINGER_C2H2_2"/>
    <property type="match status" value="6"/>
</dbReference>
<evidence type="ECO:0000313" key="9">
    <source>
        <dbReference type="Proteomes" id="UP000694865"/>
    </source>
</evidence>
<protein>
    <submittedName>
        <fullName evidence="10">Zinc finger protein 845-like</fullName>
    </submittedName>
</protein>
<feature type="domain" description="C2H2-type" evidence="8">
    <location>
        <begin position="211"/>
        <end position="238"/>
    </location>
</feature>
<gene>
    <name evidence="10" type="primary">LOC102804763</name>
</gene>
<evidence type="ECO:0000256" key="6">
    <source>
        <dbReference type="ARBA" id="ARBA00023242"/>
    </source>
</evidence>
<evidence type="ECO:0000256" key="5">
    <source>
        <dbReference type="ARBA" id="ARBA00022833"/>
    </source>
</evidence>
<proteinExistence type="predicted"/>
<dbReference type="Pfam" id="PF13894">
    <property type="entry name" value="zf-C2H2_4"/>
    <property type="match status" value="1"/>
</dbReference>
<dbReference type="InterPro" id="IPR050331">
    <property type="entry name" value="Zinc_finger"/>
</dbReference>
<feature type="domain" description="C2H2-type" evidence="8">
    <location>
        <begin position="128"/>
        <end position="161"/>
    </location>
</feature>
<dbReference type="Gene3D" id="3.30.160.60">
    <property type="entry name" value="Classic Zinc Finger"/>
    <property type="match status" value="7"/>
</dbReference>
<dbReference type="Proteomes" id="UP000694865">
    <property type="component" value="Unplaced"/>
</dbReference>
<keyword evidence="2" id="KW-0479">Metal-binding</keyword>
<dbReference type="PANTHER" id="PTHR16515">
    <property type="entry name" value="PR DOMAIN ZINC FINGER PROTEIN"/>
    <property type="match status" value="1"/>
</dbReference>
<dbReference type="Pfam" id="PF00096">
    <property type="entry name" value="zf-C2H2"/>
    <property type="match status" value="2"/>
</dbReference>
<keyword evidence="9" id="KW-1185">Reference proteome</keyword>
<dbReference type="SMART" id="SM00355">
    <property type="entry name" value="ZnF_C2H2"/>
    <property type="match status" value="7"/>
</dbReference>
<keyword evidence="3" id="KW-0677">Repeat</keyword>
<organism evidence="9 10">
    <name type="scientific">Saccoglossus kowalevskii</name>
    <name type="common">Acorn worm</name>
    <dbReference type="NCBI Taxonomy" id="10224"/>
    <lineage>
        <taxon>Eukaryota</taxon>
        <taxon>Metazoa</taxon>
        <taxon>Hemichordata</taxon>
        <taxon>Enteropneusta</taxon>
        <taxon>Harrimaniidae</taxon>
        <taxon>Saccoglossus</taxon>
    </lineage>
</organism>
<dbReference type="InterPro" id="IPR013087">
    <property type="entry name" value="Znf_C2H2_type"/>
</dbReference>
<keyword evidence="5" id="KW-0862">Zinc</keyword>
<feature type="domain" description="C2H2-type" evidence="8">
    <location>
        <begin position="30"/>
        <end position="48"/>
    </location>
</feature>
<feature type="domain" description="C2H2-type" evidence="8">
    <location>
        <begin position="183"/>
        <end position="210"/>
    </location>
</feature>
<accession>A0ABM0M0J1</accession>
<reference evidence="10" key="1">
    <citation type="submission" date="2025-08" db="UniProtKB">
        <authorList>
            <consortium name="RefSeq"/>
        </authorList>
    </citation>
    <scope>IDENTIFICATION</scope>
    <source>
        <tissue evidence="10">Testes</tissue>
    </source>
</reference>
<dbReference type="SUPFAM" id="SSF57667">
    <property type="entry name" value="beta-beta-alpha zinc fingers"/>
    <property type="match status" value="4"/>
</dbReference>
<evidence type="ECO:0000313" key="10">
    <source>
        <dbReference type="RefSeq" id="XP_006813532.1"/>
    </source>
</evidence>
<evidence type="ECO:0000256" key="3">
    <source>
        <dbReference type="ARBA" id="ARBA00022737"/>
    </source>
</evidence>
<evidence type="ECO:0000256" key="2">
    <source>
        <dbReference type="ARBA" id="ARBA00022723"/>
    </source>
</evidence>
<keyword evidence="4 7" id="KW-0863">Zinc-finger</keyword>
<comment type="subcellular location">
    <subcellularLocation>
        <location evidence="1">Nucleus</location>
    </subcellularLocation>
</comment>
<evidence type="ECO:0000256" key="7">
    <source>
        <dbReference type="PROSITE-ProRule" id="PRU00042"/>
    </source>
</evidence>
<feature type="domain" description="C2H2-type" evidence="8">
    <location>
        <begin position="3"/>
        <end position="29"/>
    </location>
</feature>
<keyword evidence="6" id="KW-0539">Nucleus</keyword>
<name>A0ABM0M0J1_SACKO</name>
<dbReference type="PANTHER" id="PTHR16515:SF49">
    <property type="entry name" value="GASTRULA ZINC FINGER PROTEIN XLCGF49.1-LIKE-RELATED"/>
    <property type="match status" value="1"/>
</dbReference>
<dbReference type="PROSITE" id="PS00028">
    <property type="entry name" value="ZINC_FINGER_C2H2_1"/>
    <property type="match status" value="3"/>
</dbReference>
<dbReference type="GeneID" id="102804763"/>
<evidence type="ECO:0000256" key="1">
    <source>
        <dbReference type="ARBA" id="ARBA00004123"/>
    </source>
</evidence>
<sequence length="283" mass="33135">MKYHCSCGKSFNNLEYLELHMKTHTGEGLFSCQQCGKVFTCREGLDMHICRSVPMLLPSAKYGTIHVMSPSRLDNDVDDDDNDYYDSFLRAQIKVKRRAYQCEFCEDEFETENYLDLHLRTHTGEGIFPCEECGLLFTDESGLKTHRHRWTKVSCHLCDKTFSQMSFLDIHLREHLEFTGKLLNCNLCDKTFLQVGALQTHMRTHPPVMPYHCLMCGQKFSLESRFSAHVMMHRGEKDWQDYKRAHCIKETVVSFYRTCTLERIGKNISLRNGEEKFRVNLNV</sequence>
<feature type="domain" description="C2H2-type" evidence="8">
    <location>
        <begin position="100"/>
        <end position="127"/>
    </location>
</feature>